<keyword evidence="7" id="KW-1185">Reference proteome</keyword>
<keyword evidence="4" id="KW-0456">Lyase</keyword>
<comment type="similarity">
    <text evidence="1">Belongs to the Gfa family.</text>
</comment>
<keyword evidence="3" id="KW-0862">Zinc</keyword>
<evidence type="ECO:0000256" key="4">
    <source>
        <dbReference type="ARBA" id="ARBA00023239"/>
    </source>
</evidence>
<reference evidence="6 7" key="1">
    <citation type="submission" date="2017-01" db="EMBL/GenBank/DDBJ databases">
        <authorList>
            <person name="Mah S.A."/>
            <person name="Swanson W.J."/>
            <person name="Moy G.W."/>
            <person name="Vacquier V.D."/>
        </authorList>
    </citation>
    <scope>NUCLEOTIDE SEQUENCE [LARGE SCALE GENOMIC DNA]</scope>
    <source>
        <strain evidence="6 7">DSM 22694</strain>
    </source>
</reference>
<sequence length="150" mass="16730">MRQVFEGHCQCGAVVYRVTGVAATLFACHCTECQRQSSSAFGMALWVKEPVVELASGAVKEWIRTMPSGRKMSCQFCPDCGTRLFHTTVGQTQLLSIKPGTLRDTRGLKPVGHIWVGSKQTWFDIEDGTLQYPGNPESFDDLMRAWSERP</sequence>
<dbReference type="AlphaFoldDB" id="A0A1P8KF32"/>
<accession>A0A1P8KF32</accession>
<evidence type="ECO:0000256" key="1">
    <source>
        <dbReference type="ARBA" id="ARBA00005495"/>
    </source>
</evidence>
<evidence type="ECO:0000256" key="2">
    <source>
        <dbReference type="ARBA" id="ARBA00022723"/>
    </source>
</evidence>
<dbReference type="PROSITE" id="PS51257">
    <property type="entry name" value="PROKAR_LIPOPROTEIN"/>
    <property type="match status" value="1"/>
</dbReference>
<gene>
    <name evidence="6" type="ORF">RS694_19900</name>
</gene>
<evidence type="ECO:0000256" key="3">
    <source>
        <dbReference type="ARBA" id="ARBA00022833"/>
    </source>
</evidence>
<dbReference type="InterPro" id="IPR011057">
    <property type="entry name" value="Mss4-like_sf"/>
</dbReference>
<evidence type="ECO:0000313" key="6">
    <source>
        <dbReference type="EMBL" id="APW44558.1"/>
    </source>
</evidence>
<dbReference type="EMBL" id="CP019239">
    <property type="protein sequence ID" value="APW44558.1"/>
    <property type="molecule type" value="Genomic_DNA"/>
</dbReference>
<dbReference type="Proteomes" id="UP000186110">
    <property type="component" value="Chromosome"/>
</dbReference>
<dbReference type="SUPFAM" id="SSF51316">
    <property type="entry name" value="Mss4-like"/>
    <property type="match status" value="1"/>
</dbReference>
<dbReference type="RefSeq" id="WP_076069950.1">
    <property type="nucleotide sequence ID" value="NZ_CP019239.1"/>
</dbReference>
<name>A0A1P8KF32_9BURK</name>
<dbReference type="STRING" id="1484693.RS694_19900"/>
<protein>
    <recommendedName>
        <fullName evidence="5">CENP-V/GFA domain-containing protein</fullName>
    </recommendedName>
</protein>
<feature type="domain" description="CENP-V/GFA" evidence="5">
    <location>
        <begin position="5"/>
        <end position="112"/>
    </location>
</feature>
<evidence type="ECO:0000259" key="5">
    <source>
        <dbReference type="PROSITE" id="PS51891"/>
    </source>
</evidence>
<dbReference type="Gene3D" id="3.90.1590.10">
    <property type="entry name" value="glutathione-dependent formaldehyde- activating enzyme (gfa)"/>
    <property type="match status" value="1"/>
</dbReference>
<dbReference type="GO" id="GO:0046872">
    <property type="term" value="F:metal ion binding"/>
    <property type="evidence" value="ECO:0007669"/>
    <property type="project" value="UniProtKB-KW"/>
</dbReference>
<dbReference type="PROSITE" id="PS51891">
    <property type="entry name" value="CENP_V_GFA"/>
    <property type="match status" value="1"/>
</dbReference>
<keyword evidence="2" id="KW-0479">Metal-binding</keyword>
<evidence type="ECO:0000313" key="7">
    <source>
        <dbReference type="Proteomes" id="UP000186110"/>
    </source>
</evidence>
<dbReference type="KEGG" id="rsb:RS694_19900"/>
<proteinExistence type="inferred from homology"/>
<dbReference type="InterPro" id="IPR006913">
    <property type="entry name" value="CENP-V/GFA"/>
</dbReference>
<dbReference type="PANTHER" id="PTHR33337">
    <property type="entry name" value="GFA DOMAIN-CONTAINING PROTEIN"/>
    <property type="match status" value="1"/>
</dbReference>
<organism evidence="6 7">
    <name type="scientific">Rhodoferax saidenbachensis</name>
    <dbReference type="NCBI Taxonomy" id="1484693"/>
    <lineage>
        <taxon>Bacteria</taxon>
        <taxon>Pseudomonadati</taxon>
        <taxon>Pseudomonadota</taxon>
        <taxon>Betaproteobacteria</taxon>
        <taxon>Burkholderiales</taxon>
        <taxon>Comamonadaceae</taxon>
        <taxon>Rhodoferax</taxon>
    </lineage>
</organism>
<dbReference type="PANTHER" id="PTHR33337:SF3">
    <property type="entry name" value="CENP-V_GFA DOMAIN-CONTAINING PROTEIN"/>
    <property type="match status" value="1"/>
</dbReference>
<dbReference type="GO" id="GO:0016846">
    <property type="term" value="F:carbon-sulfur lyase activity"/>
    <property type="evidence" value="ECO:0007669"/>
    <property type="project" value="InterPro"/>
</dbReference>
<dbReference type="Pfam" id="PF04828">
    <property type="entry name" value="GFA"/>
    <property type="match status" value="1"/>
</dbReference>